<name>A0ABR2KQP1_9EUKA</name>
<reference evidence="5 6" key="1">
    <citation type="submission" date="2024-04" db="EMBL/GenBank/DDBJ databases">
        <title>Tritrichomonas musculus Genome.</title>
        <authorList>
            <person name="Alves-Ferreira E."/>
            <person name="Grigg M."/>
            <person name="Lorenzi H."/>
            <person name="Galac M."/>
        </authorList>
    </citation>
    <scope>NUCLEOTIDE SEQUENCE [LARGE SCALE GENOMIC DNA]</scope>
    <source>
        <strain evidence="5 6">EAF2021</strain>
    </source>
</reference>
<accession>A0ABR2KQP1</accession>
<dbReference type="CDD" id="cd02035">
    <property type="entry name" value="ArsA"/>
    <property type="match status" value="1"/>
</dbReference>
<sequence length="306" mass="34118">MAEDELPFLNAPTYKWIFVGGKGGVGKTTTACSIAWALSHYRQKVLLVSTDPASNIGDTFQQHFSTEPQLVNGSTNLYAMESPSLDHDPRTSEQDDSNGLGKLLSMPGVDELQVMSSLFDSIERDEFDVVVFDTAPTGHTMRLLQLPSNANSIFGGIGSFAPAALSTASQLFGGGSRDDFQSGFSRIQNLLTKVSQRLANPLETTFVCVLLPEFLPLYETERLIQFLNDRNIESHVLVINQVLDPEKTKLCPFCSKRSTMQQKYLKDIHELYDDYKIVEIEMKDNEVKGVPNVDEFSKQFSPLFQD</sequence>
<dbReference type="PANTHER" id="PTHR10803:SF3">
    <property type="entry name" value="ATPASE GET3"/>
    <property type="match status" value="1"/>
</dbReference>
<dbReference type="InterPro" id="IPR016300">
    <property type="entry name" value="ATPase_ArsA/GET3"/>
</dbReference>
<dbReference type="InterPro" id="IPR027417">
    <property type="entry name" value="P-loop_NTPase"/>
</dbReference>
<dbReference type="InterPro" id="IPR025723">
    <property type="entry name" value="ArsA/GET3_ATPase-like"/>
</dbReference>
<dbReference type="EMBL" id="JAPFFF010000433">
    <property type="protein sequence ID" value="KAK8834307.1"/>
    <property type="molecule type" value="Genomic_DNA"/>
</dbReference>
<proteinExistence type="inferred from homology"/>
<dbReference type="Gene3D" id="3.40.50.300">
    <property type="entry name" value="P-loop containing nucleotide triphosphate hydrolases"/>
    <property type="match status" value="1"/>
</dbReference>
<keyword evidence="6" id="KW-1185">Reference proteome</keyword>
<evidence type="ECO:0000313" key="6">
    <source>
        <dbReference type="Proteomes" id="UP001470230"/>
    </source>
</evidence>
<comment type="caution">
    <text evidence="5">The sequence shown here is derived from an EMBL/GenBank/DDBJ whole genome shotgun (WGS) entry which is preliminary data.</text>
</comment>
<evidence type="ECO:0000313" key="5">
    <source>
        <dbReference type="EMBL" id="KAK8893353.1"/>
    </source>
</evidence>
<evidence type="ECO:0000259" key="3">
    <source>
        <dbReference type="Pfam" id="PF02374"/>
    </source>
</evidence>
<feature type="domain" description="ArsA/GET3 Anion-transporting ATPase-like" evidence="3">
    <location>
        <begin position="15"/>
        <end position="299"/>
    </location>
</feature>
<dbReference type="Pfam" id="PF02374">
    <property type="entry name" value="ArsA_ATPase"/>
    <property type="match status" value="1"/>
</dbReference>
<comment type="similarity">
    <text evidence="1">Belongs to the arsA ATPase family.</text>
</comment>
<dbReference type="NCBIfam" id="TIGR00345">
    <property type="entry name" value="GET3_arsA_TRC40"/>
    <property type="match status" value="1"/>
</dbReference>
<evidence type="ECO:0000256" key="1">
    <source>
        <dbReference type="ARBA" id="ARBA00011040"/>
    </source>
</evidence>
<evidence type="ECO:0000313" key="4">
    <source>
        <dbReference type="EMBL" id="KAK8834307.1"/>
    </source>
</evidence>
<dbReference type="Proteomes" id="UP001470230">
    <property type="component" value="Unassembled WGS sequence"/>
</dbReference>
<dbReference type="PANTHER" id="PTHR10803">
    <property type="entry name" value="ARSENICAL PUMP-DRIVING ATPASE ARSENITE-TRANSLOCATING ATPASE"/>
    <property type="match status" value="1"/>
</dbReference>
<dbReference type="EMBL" id="JAPFFF010000003">
    <property type="protein sequence ID" value="KAK8893353.1"/>
    <property type="molecule type" value="Genomic_DNA"/>
</dbReference>
<protein>
    <submittedName>
        <fullName evidence="5">ATPase asna1</fullName>
    </submittedName>
</protein>
<evidence type="ECO:0000256" key="2">
    <source>
        <dbReference type="SAM" id="MobiDB-lite"/>
    </source>
</evidence>
<gene>
    <name evidence="5" type="ORF">M9Y10_021770</name>
    <name evidence="4" type="ORF">M9Y10_031705</name>
</gene>
<feature type="compositionally biased region" description="Basic and acidic residues" evidence="2">
    <location>
        <begin position="84"/>
        <end position="93"/>
    </location>
</feature>
<dbReference type="SUPFAM" id="SSF52540">
    <property type="entry name" value="P-loop containing nucleoside triphosphate hydrolases"/>
    <property type="match status" value="1"/>
</dbReference>
<feature type="region of interest" description="Disordered" evidence="2">
    <location>
        <begin position="81"/>
        <end position="102"/>
    </location>
</feature>
<organism evidence="5 6">
    <name type="scientific">Tritrichomonas musculus</name>
    <dbReference type="NCBI Taxonomy" id="1915356"/>
    <lineage>
        <taxon>Eukaryota</taxon>
        <taxon>Metamonada</taxon>
        <taxon>Parabasalia</taxon>
        <taxon>Tritrichomonadida</taxon>
        <taxon>Tritrichomonadidae</taxon>
        <taxon>Tritrichomonas</taxon>
    </lineage>
</organism>